<reference evidence="1 2" key="1">
    <citation type="submission" date="2014-09" db="EMBL/GenBank/DDBJ databases">
        <title>Genome sequence of Flavobacterium aquidurense RC62.</title>
        <authorList>
            <person name="Kim J.F."/>
            <person name="Kwak M.-J."/>
        </authorList>
    </citation>
    <scope>NUCLEOTIDE SEQUENCE [LARGE SCALE GENOMIC DNA]</scope>
    <source>
        <strain evidence="1 2">RC62</strain>
    </source>
</reference>
<keyword evidence="1" id="KW-0449">Lipoprotein</keyword>
<sequence length="540" mass="59188">MYNTSFIKKILLVATVVLLYSCDKDFNAIGDGLIGDDHFGLESENYDVLAYNQEVTPVQSNGLTLNGLGIYDSDAFGTTTAGFVSQVALSTDAPTIGDITGIDNVIQSVVLSVPYFSHVKTTNTDGSRVYALDSIYGDPNGKIKLSVYESGVQMRNSYFEGGSQFAQLYYTDQNTDFDSYKIENADTGKPLNDDPNVLQNEEFFFSAAEIVDITKDDAGKDVTTRVAPEMRLNLNKNYFLNKILKADASKLSSATIFQEYFRGLYFKAERSGSNPVNMALLDFAKAGNAKITIKYKAKTASTTDDANLTEDKTLVINLSGAQASLYQDNKNPAFDTAIKNPNKTAGDERLYLKGGQGSLAVIELTGFAAKLAELRTNSWLVNEANLIFSIDSDKMKNTYEPKRVYLYDLDNSIPILDYSTDGTSSITTDSKMTKVVYSGIINVDATTKRGTTYKIRLTSHIRNIIKNATVKNVRLGLVVTGDINTITSGKLKLKNDVISDAPRASVMSPLGTILFGGNIPSTDVNYAKRLQLQVYYTKPN</sequence>
<dbReference type="InterPro" id="IPR025366">
    <property type="entry name" value="DUF4270"/>
</dbReference>
<evidence type="ECO:0000313" key="1">
    <source>
        <dbReference type="EMBL" id="KQB41129.1"/>
    </source>
</evidence>
<dbReference type="OrthoDB" id="1466062at2"/>
<proteinExistence type="predicted"/>
<name>A0A0Q0W3D7_9FLAO</name>
<protein>
    <submittedName>
        <fullName evidence="1">Putative lipoprotein</fullName>
    </submittedName>
</protein>
<dbReference type="RefSeq" id="WP_055094191.1">
    <property type="nucleotide sequence ID" value="NZ_JRLF01000009.1"/>
</dbReference>
<organism evidence="1 2">
    <name type="scientific">Flavobacterium aquidurense</name>
    <dbReference type="NCBI Taxonomy" id="362413"/>
    <lineage>
        <taxon>Bacteria</taxon>
        <taxon>Pseudomonadati</taxon>
        <taxon>Bacteroidota</taxon>
        <taxon>Flavobacteriia</taxon>
        <taxon>Flavobacteriales</taxon>
        <taxon>Flavobacteriaceae</taxon>
        <taxon>Flavobacterium</taxon>
    </lineage>
</organism>
<comment type="caution">
    <text evidence="1">The sequence shown here is derived from an EMBL/GenBank/DDBJ whole genome shotgun (WGS) entry which is preliminary data.</text>
</comment>
<dbReference type="Proteomes" id="UP000050443">
    <property type="component" value="Unassembled WGS sequence"/>
</dbReference>
<dbReference type="EMBL" id="JRLF01000009">
    <property type="protein sequence ID" value="KQB41129.1"/>
    <property type="molecule type" value="Genomic_DNA"/>
</dbReference>
<dbReference type="AlphaFoldDB" id="A0A0Q0W3D7"/>
<dbReference type="STRING" id="362413.RC62_4504"/>
<accession>A0A0Q0W3D7</accession>
<gene>
    <name evidence="1" type="ORF">RC62_4504</name>
</gene>
<evidence type="ECO:0000313" key="2">
    <source>
        <dbReference type="Proteomes" id="UP000050443"/>
    </source>
</evidence>
<dbReference type="Pfam" id="PF14092">
    <property type="entry name" value="DUF4270"/>
    <property type="match status" value="1"/>
</dbReference>
<dbReference type="PATRIC" id="fig|362413.3.peg.4422"/>